<comment type="caution">
    <text evidence="2">The sequence shown here is derived from an EMBL/GenBank/DDBJ whole genome shotgun (WGS) entry which is preliminary data.</text>
</comment>
<feature type="compositionally biased region" description="Basic and acidic residues" evidence="1">
    <location>
        <begin position="143"/>
        <end position="161"/>
    </location>
</feature>
<accession>A0AAN6HBY5</accession>
<reference evidence="2" key="1">
    <citation type="submission" date="2023-06" db="EMBL/GenBank/DDBJ databases">
        <title>Black Yeasts Isolated from many extreme environments.</title>
        <authorList>
            <person name="Coleine C."/>
            <person name="Stajich J.E."/>
            <person name="Selbmann L."/>
        </authorList>
    </citation>
    <scope>NUCLEOTIDE SEQUENCE</scope>
    <source>
        <strain evidence="2">CCFEE 5200</strain>
    </source>
</reference>
<feature type="region of interest" description="Disordered" evidence="1">
    <location>
        <begin position="85"/>
        <end position="161"/>
    </location>
</feature>
<dbReference type="AlphaFoldDB" id="A0AAN6HBY5"/>
<feature type="compositionally biased region" description="Polar residues" evidence="1">
    <location>
        <begin position="89"/>
        <end position="104"/>
    </location>
</feature>
<dbReference type="EMBL" id="JAUJLE010000269">
    <property type="protein sequence ID" value="KAK0963874.1"/>
    <property type="molecule type" value="Genomic_DNA"/>
</dbReference>
<feature type="region of interest" description="Disordered" evidence="1">
    <location>
        <begin position="1"/>
        <end position="50"/>
    </location>
</feature>
<dbReference type="Proteomes" id="UP001175353">
    <property type="component" value="Unassembled WGS sequence"/>
</dbReference>
<sequence length="183" mass="21128">MVRSIRQWDIEGEENEDHEPTREHTAGLVPSPRRTATSQHHGMAPAMRSLIAEQEVVARYGRPPTHLHIRTHDSWIAARDGRAWPVPAQRTTSQPTAQLSSPTRYQHWPERENSAHEPSRNVIRRQHDDTPSQRRSSSPNDSGVREPSTRPEELRRDARRADMLWTIRITTYKAAPDEESRSE</sequence>
<protein>
    <submittedName>
        <fullName evidence="2">Uncharacterized protein</fullName>
    </submittedName>
</protein>
<feature type="compositionally biased region" description="Basic and acidic residues" evidence="1">
    <location>
        <begin position="107"/>
        <end position="132"/>
    </location>
</feature>
<keyword evidence="3" id="KW-1185">Reference proteome</keyword>
<organism evidence="2 3">
    <name type="scientific">Friedmanniomyces endolithicus</name>
    <dbReference type="NCBI Taxonomy" id="329885"/>
    <lineage>
        <taxon>Eukaryota</taxon>
        <taxon>Fungi</taxon>
        <taxon>Dikarya</taxon>
        <taxon>Ascomycota</taxon>
        <taxon>Pezizomycotina</taxon>
        <taxon>Dothideomycetes</taxon>
        <taxon>Dothideomycetidae</taxon>
        <taxon>Mycosphaerellales</taxon>
        <taxon>Teratosphaeriaceae</taxon>
        <taxon>Friedmanniomyces</taxon>
    </lineage>
</organism>
<gene>
    <name evidence="2" type="ORF">LTR91_018774</name>
</gene>
<proteinExistence type="predicted"/>
<evidence type="ECO:0000256" key="1">
    <source>
        <dbReference type="SAM" id="MobiDB-lite"/>
    </source>
</evidence>
<evidence type="ECO:0000313" key="3">
    <source>
        <dbReference type="Proteomes" id="UP001175353"/>
    </source>
</evidence>
<evidence type="ECO:0000313" key="2">
    <source>
        <dbReference type="EMBL" id="KAK0963874.1"/>
    </source>
</evidence>
<name>A0AAN6HBY5_9PEZI</name>